<organism evidence="2 3">
    <name type="scientific">Prauserella oleivorans</name>
    <dbReference type="NCBI Taxonomy" id="1478153"/>
    <lineage>
        <taxon>Bacteria</taxon>
        <taxon>Bacillati</taxon>
        <taxon>Actinomycetota</taxon>
        <taxon>Actinomycetes</taxon>
        <taxon>Pseudonocardiales</taxon>
        <taxon>Pseudonocardiaceae</taxon>
        <taxon>Prauserella</taxon>
    </lineage>
</organism>
<evidence type="ECO:0000256" key="1">
    <source>
        <dbReference type="SAM" id="MobiDB-lite"/>
    </source>
</evidence>
<evidence type="ECO:0000313" key="3">
    <source>
        <dbReference type="Proteomes" id="UP001597478"/>
    </source>
</evidence>
<evidence type="ECO:0008006" key="4">
    <source>
        <dbReference type="Google" id="ProtNLM"/>
    </source>
</evidence>
<dbReference type="RefSeq" id="WP_377384854.1">
    <property type="nucleotide sequence ID" value="NZ_JBHSAN010000004.1"/>
</dbReference>
<comment type="caution">
    <text evidence="2">The sequence shown here is derived from an EMBL/GenBank/DDBJ whole genome shotgun (WGS) entry which is preliminary data.</text>
</comment>
<name>A0ABW5W7P3_9PSEU</name>
<dbReference type="Proteomes" id="UP001597478">
    <property type="component" value="Unassembled WGS sequence"/>
</dbReference>
<accession>A0ABW5W7P3</accession>
<keyword evidence="3" id="KW-1185">Reference proteome</keyword>
<gene>
    <name evidence="2" type="ORF">ACFS2C_11355</name>
</gene>
<feature type="region of interest" description="Disordered" evidence="1">
    <location>
        <begin position="1"/>
        <end position="23"/>
    </location>
</feature>
<feature type="region of interest" description="Disordered" evidence="1">
    <location>
        <begin position="40"/>
        <end position="83"/>
    </location>
</feature>
<evidence type="ECO:0000313" key="2">
    <source>
        <dbReference type="EMBL" id="MFD2799989.1"/>
    </source>
</evidence>
<proteinExistence type="predicted"/>
<sequence>MSIPSAVRPARNPHTRRGKGRESTTAIAMLAGALALLTACGGTPRTTDAPRPTTPGQAAAADSPPTTTESTSSSESVDASATEAGDATNALTGNALGDVGRAFTLSPPGEETGGPGTTIVTLTEISRGEPAFDGEPTVRVSTTVETGSDDAVNEEVLYSYFCDSAGSMDPDTGEELDGQGGMMVSENPPARFGRNMTYSCTFDVVGLHDHGLLVLGDGWSQGIEFPYDLR</sequence>
<protein>
    <recommendedName>
        <fullName evidence="4">Lipoprotein</fullName>
    </recommendedName>
</protein>
<dbReference type="EMBL" id="JBHUOF010000013">
    <property type="protein sequence ID" value="MFD2799989.1"/>
    <property type="molecule type" value="Genomic_DNA"/>
</dbReference>
<reference evidence="3" key="1">
    <citation type="journal article" date="2019" name="Int. J. Syst. Evol. Microbiol.">
        <title>The Global Catalogue of Microorganisms (GCM) 10K type strain sequencing project: providing services to taxonomists for standard genome sequencing and annotation.</title>
        <authorList>
            <consortium name="The Broad Institute Genomics Platform"/>
            <consortium name="The Broad Institute Genome Sequencing Center for Infectious Disease"/>
            <person name="Wu L."/>
            <person name="Ma J."/>
        </authorList>
    </citation>
    <scope>NUCLEOTIDE SEQUENCE [LARGE SCALE GENOMIC DNA]</scope>
    <source>
        <strain evidence="3">IBRC-M 10906</strain>
    </source>
</reference>